<feature type="compositionally biased region" description="Polar residues" evidence="1">
    <location>
        <begin position="198"/>
        <end position="213"/>
    </location>
</feature>
<name>A0A7W9SMC9_ARMRO</name>
<keyword evidence="4" id="KW-1185">Reference proteome</keyword>
<reference evidence="3 4" key="1">
    <citation type="submission" date="2020-08" db="EMBL/GenBank/DDBJ databases">
        <title>Genomic Encyclopedia of Type Strains, Phase IV (KMG-IV): sequencing the most valuable type-strain genomes for metagenomic binning, comparative biology and taxonomic classification.</title>
        <authorList>
            <person name="Goeker M."/>
        </authorList>
    </citation>
    <scope>NUCLEOTIDE SEQUENCE [LARGE SCALE GENOMIC DNA]</scope>
    <source>
        <strain evidence="3 4">DSM 23562</strain>
    </source>
</reference>
<evidence type="ECO:0000256" key="1">
    <source>
        <dbReference type="SAM" id="MobiDB-lite"/>
    </source>
</evidence>
<dbReference type="PANTHER" id="PTHR40278:SF1">
    <property type="entry name" value="DNA UTILIZATION PROTEIN HOFN"/>
    <property type="match status" value="1"/>
</dbReference>
<feature type="transmembrane region" description="Helical" evidence="2">
    <location>
        <begin position="20"/>
        <end position="43"/>
    </location>
</feature>
<comment type="caution">
    <text evidence="3">The sequence shown here is derived from an EMBL/GenBank/DDBJ whole genome shotgun (WGS) entry which is preliminary data.</text>
</comment>
<keyword evidence="2" id="KW-0472">Membrane</keyword>
<feature type="region of interest" description="Disordered" evidence="1">
    <location>
        <begin position="190"/>
        <end position="213"/>
    </location>
</feature>
<evidence type="ECO:0000256" key="2">
    <source>
        <dbReference type="SAM" id="Phobius"/>
    </source>
</evidence>
<dbReference type="EMBL" id="JACHGW010000001">
    <property type="protein sequence ID" value="MBB6049302.1"/>
    <property type="molecule type" value="Genomic_DNA"/>
</dbReference>
<evidence type="ECO:0000313" key="4">
    <source>
        <dbReference type="Proteomes" id="UP000520814"/>
    </source>
</evidence>
<dbReference type="Pfam" id="PF05137">
    <property type="entry name" value="PilN"/>
    <property type="match status" value="1"/>
</dbReference>
<dbReference type="InterPro" id="IPR052534">
    <property type="entry name" value="Extracell_DNA_Util/SecSys_Comp"/>
</dbReference>
<dbReference type="Proteomes" id="UP000520814">
    <property type="component" value="Unassembled WGS sequence"/>
</dbReference>
<accession>A0A7W9SMC9</accession>
<keyword evidence="2" id="KW-1133">Transmembrane helix</keyword>
<dbReference type="PANTHER" id="PTHR40278">
    <property type="entry name" value="DNA UTILIZATION PROTEIN HOFN"/>
    <property type="match status" value="1"/>
</dbReference>
<gene>
    <name evidence="3" type="ORF">HNQ39_001064</name>
</gene>
<dbReference type="AlphaFoldDB" id="A0A7W9SMC9"/>
<sequence>MPNINLILERRQEKRRMETLSRNLFFTLGGSLAVFVAIGSYLVTERFTLQGDVDEAERKMEKLKPILADIDRIKKETADKQPKVDTLEKARYDTLRWTMLFQSVAESLPKDVWLTNMGAAEGDPLVVSLAGSAPSQSKASDLALNLRKQVLFEKVELLSTSRIEGANHVEKDSRFVFQITAPIKQVVMPTAAPAGPNKTAQSTETSTGGNSRV</sequence>
<protein>
    <submittedName>
        <fullName evidence="3">Tfp pilus assembly protein PilN</fullName>
    </submittedName>
</protein>
<organism evidence="3 4">
    <name type="scientific">Armatimonas rosea</name>
    <dbReference type="NCBI Taxonomy" id="685828"/>
    <lineage>
        <taxon>Bacteria</taxon>
        <taxon>Bacillati</taxon>
        <taxon>Armatimonadota</taxon>
        <taxon>Armatimonadia</taxon>
        <taxon>Armatimonadales</taxon>
        <taxon>Armatimonadaceae</taxon>
        <taxon>Armatimonas</taxon>
    </lineage>
</organism>
<evidence type="ECO:0000313" key="3">
    <source>
        <dbReference type="EMBL" id="MBB6049302.1"/>
    </source>
</evidence>
<dbReference type="InterPro" id="IPR007813">
    <property type="entry name" value="PilN"/>
</dbReference>
<proteinExistence type="predicted"/>
<keyword evidence="2" id="KW-0812">Transmembrane</keyword>
<dbReference type="RefSeq" id="WP_184192913.1">
    <property type="nucleotide sequence ID" value="NZ_JACHGW010000001.1"/>
</dbReference>